<feature type="compositionally biased region" description="Basic residues" evidence="2">
    <location>
        <begin position="37"/>
        <end position="46"/>
    </location>
</feature>
<feature type="region of interest" description="Disordered" evidence="2">
    <location>
        <begin position="1"/>
        <end position="144"/>
    </location>
</feature>
<evidence type="ECO:0000313" key="3">
    <source>
        <dbReference type="EMBL" id="KRT80369.1"/>
    </source>
</evidence>
<evidence type="ECO:0000313" key="4">
    <source>
        <dbReference type="Proteomes" id="UP000051574"/>
    </source>
</evidence>
<dbReference type="OrthoDB" id="29523at2759"/>
<feature type="compositionally biased region" description="Basic and acidic residues" evidence="2">
    <location>
        <begin position="1"/>
        <end position="36"/>
    </location>
</feature>
<dbReference type="EMBL" id="LJIG01022476">
    <property type="protein sequence ID" value="KRT80369.1"/>
    <property type="molecule type" value="Genomic_DNA"/>
</dbReference>
<evidence type="ECO:0000256" key="1">
    <source>
        <dbReference type="SAM" id="Coils"/>
    </source>
</evidence>
<protein>
    <submittedName>
        <fullName evidence="3">Uncharacterized protein</fullName>
    </submittedName>
</protein>
<organism evidence="3 4">
    <name type="scientific">Oryctes borbonicus</name>
    <dbReference type="NCBI Taxonomy" id="1629725"/>
    <lineage>
        <taxon>Eukaryota</taxon>
        <taxon>Metazoa</taxon>
        <taxon>Ecdysozoa</taxon>
        <taxon>Arthropoda</taxon>
        <taxon>Hexapoda</taxon>
        <taxon>Insecta</taxon>
        <taxon>Pterygota</taxon>
        <taxon>Neoptera</taxon>
        <taxon>Endopterygota</taxon>
        <taxon>Coleoptera</taxon>
        <taxon>Polyphaga</taxon>
        <taxon>Scarabaeiformia</taxon>
        <taxon>Scarabaeidae</taxon>
        <taxon>Dynastinae</taxon>
        <taxon>Oryctes</taxon>
    </lineage>
</organism>
<comment type="caution">
    <text evidence="3">The sequence shown here is derived from an EMBL/GenBank/DDBJ whole genome shotgun (WGS) entry which is preliminary data.</text>
</comment>
<accession>A0A0T6AZ51</accession>
<name>A0A0T6AZ51_9SCAR</name>
<feature type="compositionally biased region" description="Basic residues" evidence="2">
    <location>
        <begin position="85"/>
        <end position="94"/>
    </location>
</feature>
<proteinExistence type="predicted"/>
<keyword evidence="4" id="KW-1185">Reference proteome</keyword>
<reference evidence="3 4" key="1">
    <citation type="submission" date="2015-09" db="EMBL/GenBank/DDBJ databases">
        <title>Draft genome of the scarab beetle Oryctes borbonicus.</title>
        <authorList>
            <person name="Meyer J.M."/>
            <person name="Markov G.V."/>
            <person name="Baskaran P."/>
            <person name="Herrmann M."/>
            <person name="Sommer R.J."/>
            <person name="Roedelsperger C."/>
        </authorList>
    </citation>
    <scope>NUCLEOTIDE SEQUENCE [LARGE SCALE GENOMIC DNA]</scope>
    <source>
        <strain evidence="3">OB123</strain>
        <tissue evidence="3">Whole animal</tissue>
    </source>
</reference>
<feature type="non-terminal residue" evidence="3">
    <location>
        <position position="1"/>
    </location>
</feature>
<evidence type="ECO:0000256" key="2">
    <source>
        <dbReference type="SAM" id="MobiDB-lite"/>
    </source>
</evidence>
<sequence length="447" mass="51501">EAHGIEKKKSKKDKENRVDHEGNEDQHEICESEQATKKQKKSKKHKTTENDNCGISNPAFCENNINSSNDYNDKNQEVSDNETPKRKKKKKRKNKDIENGIDNPTFNSASDSPDTTIQETENICQKESKRHKKSSEEHNLGLDNPGLNLDDIILDSDLMLNVVSTPTILKKPSIEKVALNSKIERIKSVRRKSVRFSNVLQEHIIPNDPTERANEYISQRNELFDINTMIIEEGIKEEMEKNGMKYERGPQISNIEDPEELNQLVVESSVKEELNRGLNPRAGFINNAFDIRSIDKIDFYNEKYEVKTSPSINGIDNRCFNKLQTQIDENIEDISNTIDRYQAEVENDINESKDTQSTRRQSEKWLVGEVGSQINQNMRINRVTKLCFREMHFKTPIPHYLNGENISRAKKSYRHLIRGDITLAFKDSNLHVIKGYAAQNVEGQGNR</sequence>
<keyword evidence="1" id="KW-0175">Coiled coil</keyword>
<gene>
    <name evidence="3" type="ORF">AMK59_8723</name>
</gene>
<feature type="compositionally biased region" description="Polar residues" evidence="2">
    <location>
        <begin position="102"/>
        <end position="125"/>
    </location>
</feature>
<dbReference type="Proteomes" id="UP000051574">
    <property type="component" value="Unassembled WGS sequence"/>
</dbReference>
<feature type="coiled-coil region" evidence="1">
    <location>
        <begin position="324"/>
        <end position="351"/>
    </location>
</feature>
<dbReference type="AlphaFoldDB" id="A0A0T6AZ51"/>